<protein>
    <submittedName>
        <fullName evidence="2">8666_t:CDS:1</fullName>
    </submittedName>
</protein>
<dbReference type="OrthoDB" id="2332951at2759"/>
<feature type="coiled-coil region" evidence="1">
    <location>
        <begin position="313"/>
        <end position="340"/>
    </location>
</feature>
<keyword evidence="1" id="KW-0175">Coiled coil</keyword>
<dbReference type="AlphaFoldDB" id="A0A9N9FRN8"/>
<organism evidence="2 3">
    <name type="scientific">Diversispora eburnea</name>
    <dbReference type="NCBI Taxonomy" id="1213867"/>
    <lineage>
        <taxon>Eukaryota</taxon>
        <taxon>Fungi</taxon>
        <taxon>Fungi incertae sedis</taxon>
        <taxon>Mucoromycota</taxon>
        <taxon>Glomeromycotina</taxon>
        <taxon>Glomeromycetes</taxon>
        <taxon>Diversisporales</taxon>
        <taxon>Diversisporaceae</taxon>
        <taxon>Diversispora</taxon>
    </lineage>
</organism>
<evidence type="ECO:0000313" key="2">
    <source>
        <dbReference type="EMBL" id="CAG8555207.1"/>
    </source>
</evidence>
<comment type="caution">
    <text evidence="2">The sequence shown here is derived from an EMBL/GenBank/DDBJ whole genome shotgun (WGS) entry which is preliminary data.</text>
</comment>
<dbReference type="Proteomes" id="UP000789706">
    <property type="component" value="Unassembled WGS sequence"/>
</dbReference>
<sequence>MSNISNSRKSPQPIIYHNGYFHYKSFAELKNEIIETIRGGNIDVILEDEISISPISSSDNSSSSLHSESIMDGSFVAVGGIDKIYKTKIRITFENLIHQNVVEFLGSSESIKAFTENGFADWIPLDFITYDVILKLSNYEENNEQQPNQLRSFNDEIDEASLNAIVEELANKEEEIALEKLFPGKFISAYREVNAIKDVKMDIHFVDIQHEIDNEFGKLFIEALNSIIEDRKIYKNNDLVYEPFFKTVIYLLFLIRNMMFLNESCGELKFPSWKPFVSSQQRRKVTRDEISANYNLIEQELIQTEISENDEPFDKLSNVVKQLRQDIENAQKALRDGDKVYTKGNNIKNTLGCVFSIVSGYYAYKTHGKFNSSINYLKSLEPYLAKTMVSIGKLEIWLNKVNYVSKPNYVDDEINSKDLGFDSEKVFLDDMKGRKLIFLRLFNTFTPLAANLRSCLVV</sequence>
<proteinExistence type="predicted"/>
<evidence type="ECO:0000313" key="3">
    <source>
        <dbReference type="Proteomes" id="UP000789706"/>
    </source>
</evidence>
<dbReference type="EMBL" id="CAJVPK010000861">
    <property type="protein sequence ID" value="CAG8555207.1"/>
    <property type="molecule type" value="Genomic_DNA"/>
</dbReference>
<name>A0A9N9FRN8_9GLOM</name>
<reference evidence="2" key="1">
    <citation type="submission" date="2021-06" db="EMBL/GenBank/DDBJ databases">
        <authorList>
            <person name="Kallberg Y."/>
            <person name="Tangrot J."/>
            <person name="Rosling A."/>
        </authorList>
    </citation>
    <scope>NUCLEOTIDE SEQUENCE</scope>
    <source>
        <strain evidence="2">AZ414A</strain>
    </source>
</reference>
<evidence type="ECO:0000256" key="1">
    <source>
        <dbReference type="SAM" id="Coils"/>
    </source>
</evidence>
<keyword evidence="3" id="KW-1185">Reference proteome</keyword>
<accession>A0A9N9FRN8</accession>
<gene>
    <name evidence="2" type="ORF">DEBURN_LOCUS7304</name>
</gene>